<dbReference type="InterPro" id="IPR050570">
    <property type="entry name" value="Cell_wall_metabolism_enzyme"/>
</dbReference>
<dbReference type="InterPro" id="IPR016047">
    <property type="entry name" value="M23ase_b-sheet_dom"/>
</dbReference>
<dbReference type="RefSeq" id="WP_242023760.1">
    <property type="nucleotide sequence ID" value="NZ_JAMPKK010000024.1"/>
</dbReference>
<dbReference type="Pfam" id="PF01476">
    <property type="entry name" value="LysM"/>
    <property type="match status" value="1"/>
</dbReference>
<dbReference type="PANTHER" id="PTHR21666">
    <property type="entry name" value="PEPTIDASE-RELATED"/>
    <property type="match status" value="1"/>
</dbReference>
<dbReference type="InterPro" id="IPR011055">
    <property type="entry name" value="Dup_hybrid_motif"/>
</dbReference>
<dbReference type="Proteomes" id="UP001442494">
    <property type="component" value="Unassembled WGS sequence"/>
</dbReference>
<dbReference type="PROSITE" id="PS51782">
    <property type="entry name" value="LYSM"/>
    <property type="match status" value="1"/>
</dbReference>
<dbReference type="SUPFAM" id="SSF51261">
    <property type="entry name" value="Duplicated hybrid motif"/>
    <property type="match status" value="1"/>
</dbReference>
<sequence length="302" mass="32267">MGKIPTFVGMAFCLVVAASEKSAVADEIFPAPPPSIQGTPGITESLCPKPALDRVTRHTVVPGETLQSIASKYNLISATLMGMNPSLRQGKAPVGAEILIPPYNGIRVQVPAGKTWEDVAKTYRIRADVLYEVNGCQKNPRVVFVPGVNWSPVSLAGRNNRKLAQYPLPTTAAIALGYGWQINPVSNEVAFHSGIDLLAETGTSVLAVDPGTVAFAGDRGNYGNLVVINHSGGRQTRYAHLATIDVSLGEKVNQGDVLGTVGSTGLPDLDKPHLHFELRYNSNLGWVAQDPQPYLQPVVVNR</sequence>
<comment type="caution">
    <text evidence="2">The sequence shown here is derived from an EMBL/GenBank/DDBJ whole genome shotgun (WGS) entry which is preliminary data.</text>
</comment>
<dbReference type="InterPro" id="IPR018392">
    <property type="entry name" value="LysM"/>
</dbReference>
<feature type="domain" description="LysM" evidence="1">
    <location>
        <begin position="56"/>
        <end position="100"/>
    </location>
</feature>
<dbReference type="CDD" id="cd00118">
    <property type="entry name" value="LysM"/>
    <property type="match status" value="1"/>
</dbReference>
<dbReference type="EMBL" id="JAMPKK010000024">
    <property type="protein sequence ID" value="MEP0865332.1"/>
    <property type="molecule type" value="Genomic_DNA"/>
</dbReference>
<dbReference type="CDD" id="cd12797">
    <property type="entry name" value="M23_peptidase"/>
    <property type="match status" value="1"/>
</dbReference>
<name>A0ABV0JPJ3_9CYAN</name>
<dbReference type="PANTHER" id="PTHR21666:SF290">
    <property type="entry name" value="PEPTIDASE M23 DOMAIN PROTEIN"/>
    <property type="match status" value="1"/>
</dbReference>
<protein>
    <submittedName>
        <fullName evidence="2">M23 family metallopeptidase</fullName>
    </submittedName>
</protein>
<dbReference type="InterPro" id="IPR036779">
    <property type="entry name" value="LysM_dom_sf"/>
</dbReference>
<gene>
    <name evidence="2" type="ORF">NDI37_12725</name>
</gene>
<accession>A0ABV0JPJ3</accession>
<dbReference type="Gene3D" id="2.70.70.10">
    <property type="entry name" value="Glucose Permease (Domain IIA)"/>
    <property type="match status" value="1"/>
</dbReference>
<organism evidence="2 3">
    <name type="scientific">Funiculus sociatus GB2-A5</name>
    <dbReference type="NCBI Taxonomy" id="2933946"/>
    <lineage>
        <taxon>Bacteria</taxon>
        <taxon>Bacillati</taxon>
        <taxon>Cyanobacteriota</taxon>
        <taxon>Cyanophyceae</taxon>
        <taxon>Coleofasciculales</taxon>
        <taxon>Coleofasciculaceae</taxon>
        <taxon>Funiculus</taxon>
    </lineage>
</organism>
<reference evidence="2 3" key="1">
    <citation type="submission" date="2022-04" db="EMBL/GenBank/DDBJ databases">
        <title>Positive selection, recombination, and allopatry shape intraspecific diversity of widespread and dominant cyanobacteria.</title>
        <authorList>
            <person name="Wei J."/>
            <person name="Shu W."/>
            <person name="Hu C."/>
        </authorList>
    </citation>
    <scope>NUCLEOTIDE SEQUENCE [LARGE SCALE GENOMIC DNA]</scope>
    <source>
        <strain evidence="2 3">GB2-A5</strain>
    </source>
</reference>
<dbReference type="SMART" id="SM00257">
    <property type="entry name" value="LysM"/>
    <property type="match status" value="1"/>
</dbReference>
<evidence type="ECO:0000259" key="1">
    <source>
        <dbReference type="PROSITE" id="PS51782"/>
    </source>
</evidence>
<keyword evidence="3" id="KW-1185">Reference proteome</keyword>
<dbReference type="Pfam" id="PF01551">
    <property type="entry name" value="Peptidase_M23"/>
    <property type="match status" value="1"/>
</dbReference>
<proteinExistence type="predicted"/>
<evidence type="ECO:0000313" key="2">
    <source>
        <dbReference type="EMBL" id="MEP0865332.1"/>
    </source>
</evidence>
<evidence type="ECO:0000313" key="3">
    <source>
        <dbReference type="Proteomes" id="UP001442494"/>
    </source>
</evidence>
<dbReference type="Gene3D" id="3.10.350.10">
    <property type="entry name" value="LysM domain"/>
    <property type="match status" value="1"/>
</dbReference>
<dbReference type="SUPFAM" id="SSF54106">
    <property type="entry name" value="LysM domain"/>
    <property type="match status" value="1"/>
</dbReference>